<dbReference type="EMBL" id="KN832993">
    <property type="protein sequence ID" value="KIM82759.1"/>
    <property type="molecule type" value="Genomic_DNA"/>
</dbReference>
<dbReference type="Proteomes" id="UP000054166">
    <property type="component" value="Unassembled WGS sequence"/>
</dbReference>
<name>A0A0C3FSU1_PILCF</name>
<keyword evidence="2" id="KW-1185">Reference proteome</keyword>
<protein>
    <submittedName>
        <fullName evidence="1">Uncharacterized protein</fullName>
    </submittedName>
</protein>
<proteinExistence type="predicted"/>
<dbReference type="InParanoid" id="A0A0C3FSU1"/>
<dbReference type="AlphaFoldDB" id="A0A0C3FSU1"/>
<sequence length="71" mass="8012">MYLSSISHPPLDTLRHIYLKLSDSDTVSCQISTNIHHFECHHMLQSCMPAQSAGKMGDIKLSQFEPIPSRT</sequence>
<reference evidence="1 2" key="1">
    <citation type="submission" date="2014-04" db="EMBL/GenBank/DDBJ databases">
        <authorList>
            <consortium name="DOE Joint Genome Institute"/>
            <person name="Kuo A."/>
            <person name="Tarkka M."/>
            <person name="Buscot F."/>
            <person name="Kohler A."/>
            <person name="Nagy L.G."/>
            <person name="Floudas D."/>
            <person name="Copeland A."/>
            <person name="Barry K.W."/>
            <person name="Cichocki N."/>
            <person name="Veneault-Fourrey C."/>
            <person name="LaButti K."/>
            <person name="Lindquist E.A."/>
            <person name="Lipzen A."/>
            <person name="Lundell T."/>
            <person name="Morin E."/>
            <person name="Murat C."/>
            <person name="Sun H."/>
            <person name="Tunlid A."/>
            <person name="Henrissat B."/>
            <person name="Grigoriev I.V."/>
            <person name="Hibbett D.S."/>
            <person name="Martin F."/>
            <person name="Nordberg H.P."/>
            <person name="Cantor M.N."/>
            <person name="Hua S.X."/>
        </authorList>
    </citation>
    <scope>NUCLEOTIDE SEQUENCE [LARGE SCALE GENOMIC DNA]</scope>
    <source>
        <strain evidence="1 2">F 1598</strain>
    </source>
</reference>
<reference evidence="2" key="2">
    <citation type="submission" date="2015-01" db="EMBL/GenBank/DDBJ databases">
        <title>Evolutionary Origins and Diversification of the Mycorrhizal Mutualists.</title>
        <authorList>
            <consortium name="DOE Joint Genome Institute"/>
            <consortium name="Mycorrhizal Genomics Consortium"/>
            <person name="Kohler A."/>
            <person name="Kuo A."/>
            <person name="Nagy L.G."/>
            <person name="Floudas D."/>
            <person name="Copeland A."/>
            <person name="Barry K.W."/>
            <person name="Cichocki N."/>
            <person name="Veneault-Fourrey C."/>
            <person name="LaButti K."/>
            <person name="Lindquist E.A."/>
            <person name="Lipzen A."/>
            <person name="Lundell T."/>
            <person name="Morin E."/>
            <person name="Murat C."/>
            <person name="Riley R."/>
            <person name="Ohm R."/>
            <person name="Sun H."/>
            <person name="Tunlid A."/>
            <person name="Henrissat B."/>
            <person name="Grigoriev I.V."/>
            <person name="Hibbett D.S."/>
            <person name="Martin F."/>
        </authorList>
    </citation>
    <scope>NUCLEOTIDE SEQUENCE [LARGE SCALE GENOMIC DNA]</scope>
    <source>
        <strain evidence="2">F 1598</strain>
    </source>
</reference>
<evidence type="ECO:0000313" key="1">
    <source>
        <dbReference type="EMBL" id="KIM82759.1"/>
    </source>
</evidence>
<evidence type="ECO:0000313" key="2">
    <source>
        <dbReference type="Proteomes" id="UP000054166"/>
    </source>
</evidence>
<organism evidence="1 2">
    <name type="scientific">Piloderma croceum (strain F 1598)</name>
    <dbReference type="NCBI Taxonomy" id="765440"/>
    <lineage>
        <taxon>Eukaryota</taxon>
        <taxon>Fungi</taxon>
        <taxon>Dikarya</taxon>
        <taxon>Basidiomycota</taxon>
        <taxon>Agaricomycotina</taxon>
        <taxon>Agaricomycetes</taxon>
        <taxon>Agaricomycetidae</taxon>
        <taxon>Atheliales</taxon>
        <taxon>Atheliaceae</taxon>
        <taxon>Piloderma</taxon>
    </lineage>
</organism>
<dbReference type="HOGENOM" id="CLU_2740920_0_0_1"/>
<gene>
    <name evidence="1" type="ORF">PILCRDRAFT_455390</name>
</gene>
<accession>A0A0C3FSU1</accession>